<dbReference type="NCBIfam" id="TIGR01509">
    <property type="entry name" value="HAD-SF-IA-v3"/>
    <property type="match status" value="1"/>
</dbReference>
<dbReference type="Proteomes" id="UP001630969">
    <property type="component" value="Unassembled WGS sequence"/>
</dbReference>
<sequence length="224" mass="25007">MKTPRYDWVLFDLDETLVDFPVSRALEQTLQLHGIVASEERMQEYQALNHRLWGQYNSGEIDAEQLQQTRFSPFAPAGVNPLAMNDTFLTRIIALSQPLEGVVDTLLSLKERVSMGIITNGFSLPQRGRLAKLGWHDWFEPLIISDEVRVTKPSAAIFEQSLALMGRPDPARVLMVGDNPKTDIAGAAAMGLATCWYNPHGQEGECAPTHEIRHFSHLAEIVLG</sequence>
<dbReference type="InterPro" id="IPR052550">
    <property type="entry name" value="Pyrimidine_5'-ntase_YjjG"/>
</dbReference>
<dbReference type="InterPro" id="IPR023214">
    <property type="entry name" value="HAD_sf"/>
</dbReference>
<protein>
    <submittedName>
        <fullName evidence="1">Pyrimidine 5'-nucleotidase</fullName>
        <ecNumber evidence="1">3.1.3.5</ecNumber>
    </submittedName>
</protein>
<dbReference type="PANTHER" id="PTHR47478:SF1">
    <property type="entry name" value="PYRIMIDINE 5'-NUCLEOTIDASE YJJG"/>
    <property type="match status" value="1"/>
</dbReference>
<organism evidence="1 2">
    <name type="scientific">Aeromonas bivalvium</name>
    <dbReference type="NCBI Taxonomy" id="440079"/>
    <lineage>
        <taxon>Bacteria</taxon>
        <taxon>Pseudomonadati</taxon>
        <taxon>Pseudomonadota</taxon>
        <taxon>Gammaproteobacteria</taxon>
        <taxon>Aeromonadales</taxon>
        <taxon>Aeromonadaceae</taxon>
        <taxon>Aeromonas</taxon>
    </lineage>
</organism>
<dbReference type="Gene3D" id="1.10.150.240">
    <property type="entry name" value="Putative phosphatase, domain 2"/>
    <property type="match status" value="1"/>
</dbReference>
<dbReference type="PANTHER" id="PTHR47478">
    <property type="match status" value="1"/>
</dbReference>
<dbReference type="InterPro" id="IPR006439">
    <property type="entry name" value="HAD-SF_hydro_IA"/>
</dbReference>
<reference evidence="1 2" key="1">
    <citation type="submission" date="2024-09" db="EMBL/GenBank/DDBJ databases">
        <title>Aeromonas strains Genome sequencing and assembly.</title>
        <authorList>
            <person name="Hu X."/>
            <person name="Tang B."/>
        </authorList>
    </citation>
    <scope>NUCLEOTIDE SEQUENCE [LARGE SCALE GENOMIC DNA]</scope>
    <source>
        <strain evidence="1 2">NB23SCDHY001</strain>
    </source>
</reference>
<dbReference type="InterPro" id="IPR023198">
    <property type="entry name" value="PGP-like_dom2"/>
</dbReference>
<name>A0ABW9GKE5_9GAMM</name>
<dbReference type="EC" id="3.1.3.5" evidence="1"/>
<dbReference type="GeneID" id="97218804"/>
<dbReference type="NCBIfam" id="TIGR02254">
    <property type="entry name" value="YjjG_YfnB"/>
    <property type="match status" value="1"/>
</dbReference>
<gene>
    <name evidence="1" type="primary">yjjG</name>
    <name evidence="1" type="ORF">ACEUDJ_01855</name>
</gene>
<comment type="caution">
    <text evidence="1">The sequence shown here is derived from an EMBL/GenBank/DDBJ whole genome shotgun (WGS) entry which is preliminary data.</text>
</comment>
<dbReference type="NCBIfam" id="TIGR01549">
    <property type="entry name" value="HAD-SF-IA-v1"/>
    <property type="match status" value="1"/>
</dbReference>
<dbReference type="Pfam" id="PF00702">
    <property type="entry name" value="Hydrolase"/>
    <property type="match status" value="1"/>
</dbReference>
<dbReference type="NCBIfam" id="NF006976">
    <property type="entry name" value="PRK09449.1"/>
    <property type="match status" value="1"/>
</dbReference>
<accession>A0ABW9GKE5</accession>
<dbReference type="GO" id="GO:0008253">
    <property type="term" value="F:5'-nucleotidase activity"/>
    <property type="evidence" value="ECO:0007669"/>
    <property type="project" value="UniProtKB-EC"/>
</dbReference>
<keyword evidence="2" id="KW-1185">Reference proteome</keyword>
<dbReference type="RefSeq" id="WP_041992592.1">
    <property type="nucleotide sequence ID" value="NZ_CDBT01000004.1"/>
</dbReference>
<dbReference type="Gene3D" id="3.40.50.1000">
    <property type="entry name" value="HAD superfamily/HAD-like"/>
    <property type="match status" value="1"/>
</dbReference>
<evidence type="ECO:0000313" key="2">
    <source>
        <dbReference type="Proteomes" id="UP001630969"/>
    </source>
</evidence>
<proteinExistence type="predicted"/>
<dbReference type="EMBL" id="JBGXBU010000001">
    <property type="protein sequence ID" value="MFM4891635.1"/>
    <property type="molecule type" value="Genomic_DNA"/>
</dbReference>
<keyword evidence="1" id="KW-0378">Hydrolase</keyword>
<dbReference type="InterPro" id="IPR036412">
    <property type="entry name" value="HAD-like_sf"/>
</dbReference>
<dbReference type="SFLD" id="SFLDG01129">
    <property type="entry name" value="C1.5:_HAD__Beta-PGM__Phosphata"/>
    <property type="match status" value="1"/>
</dbReference>
<dbReference type="SFLD" id="SFLDS00003">
    <property type="entry name" value="Haloacid_Dehalogenase"/>
    <property type="match status" value="1"/>
</dbReference>
<evidence type="ECO:0000313" key="1">
    <source>
        <dbReference type="EMBL" id="MFM4891635.1"/>
    </source>
</evidence>
<dbReference type="InterPro" id="IPR011951">
    <property type="entry name" value="HAD-SF_hydro_IA_YjjG/PynA"/>
</dbReference>
<dbReference type="SUPFAM" id="SSF56784">
    <property type="entry name" value="HAD-like"/>
    <property type="match status" value="1"/>
</dbReference>